<dbReference type="GO" id="GO:0051607">
    <property type="term" value="P:defense response to virus"/>
    <property type="evidence" value="ECO:0007669"/>
    <property type="project" value="UniProtKB-KW"/>
</dbReference>
<gene>
    <name evidence="10" type="primary">LOC114588059</name>
</gene>
<reference evidence="10" key="2">
    <citation type="submission" date="2025-08" db="UniProtKB">
        <authorList>
            <consortium name="Ensembl"/>
        </authorList>
    </citation>
    <scope>IDENTIFICATION</scope>
</reference>
<keyword evidence="3 8" id="KW-0202">Cytokine</keyword>
<proteinExistence type="inferred from homology"/>
<dbReference type="GO" id="GO:0005125">
    <property type="term" value="F:cytokine activity"/>
    <property type="evidence" value="ECO:0007669"/>
    <property type="project" value="UniProtKB-KW"/>
</dbReference>
<evidence type="ECO:0000256" key="1">
    <source>
        <dbReference type="ARBA" id="ARBA00004613"/>
    </source>
</evidence>
<dbReference type="OMA" id="CWNTEVE"/>
<comment type="similarity">
    <text evidence="2 8">Belongs to the alpha/beta interferon family.</text>
</comment>
<keyword evidence="7" id="KW-1015">Disulfide bond</keyword>
<dbReference type="InterPro" id="IPR009079">
    <property type="entry name" value="4_helix_cytokine-like_core"/>
</dbReference>
<dbReference type="PRINTS" id="PR00266">
    <property type="entry name" value="INTERFERONAB"/>
</dbReference>
<evidence type="ECO:0000256" key="6">
    <source>
        <dbReference type="ARBA" id="ARBA00023118"/>
    </source>
</evidence>
<dbReference type="AlphaFoldDB" id="A0A670KBS0"/>
<keyword evidence="6 8" id="KW-0051">Antiviral defense</keyword>
<evidence type="ECO:0000313" key="11">
    <source>
        <dbReference type="Proteomes" id="UP000472272"/>
    </source>
</evidence>
<dbReference type="Pfam" id="PF00143">
    <property type="entry name" value="Interferon"/>
    <property type="match status" value="1"/>
</dbReference>
<dbReference type="Gene3D" id="1.20.1250.10">
    <property type="match status" value="1"/>
</dbReference>
<name>A0A670KBS0_PODMU</name>
<evidence type="ECO:0000313" key="10">
    <source>
        <dbReference type="Ensembl" id="ENSPMRP00000033064.1"/>
    </source>
</evidence>
<keyword evidence="4" id="KW-0964">Secreted</keyword>
<feature type="signal peptide" evidence="9">
    <location>
        <begin position="1"/>
        <end position="22"/>
    </location>
</feature>
<dbReference type="Proteomes" id="UP000472272">
    <property type="component" value="Chromosome 17"/>
</dbReference>
<dbReference type="PANTHER" id="PTHR11691:SF73">
    <property type="entry name" value="INTERFERON BETA"/>
    <property type="match status" value="1"/>
</dbReference>
<organism evidence="10 11">
    <name type="scientific">Podarcis muralis</name>
    <name type="common">Wall lizard</name>
    <name type="synonym">Lacerta muralis</name>
    <dbReference type="NCBI Taxonomy" id="64176"/>
    <lineage>
        <taxon>Eukaryota</taxon>
        <taxon>Metazoa</taxon>
        <taxon>Chordata</taxon>
        <taxon>Craniata</taxon>
        <taxon>Vertebrata</taxon>
        <taxon>Euteleostomi</taxon>
        <taxon>Lepidosauria</taxon>
        <taxon>Squamata</taxon>
        <taxon>Bifurcata</taxon>
        <taxon>Unidentata</taxon>
        <taxon>Episquamata</taxon>
        <taxon>Laterata</taxon>
        <taxon>Lacertibaenia</taxon>
        <taxon>Lacertidae</taxon>
        <taxon>Podarcis</taxon>
    </lineage>
</organism>
<sequence length="208" mass="24223">MCLTGWLLHVGLMMLFFSKISSLDCNQFHSWLHEANKANLELLKNKTGATIPIQCIGEEMDVTTNQEIFTNINEVQVENAKAAIQEILQQTLHIFRQNHTEMGWDGNSTTAFQTKLDQQIQKLETCWSAELERGLTSTRGRKTLLTRLRVKRYFQILHDLLKDKDHSLCAWVTVQIQIRQCFVLTDQLIKRISNEGTVHFFKKYIRLD</sequence>
<evidence type="ECO:0000256" key="2">
    <source>
        <dbReference type="ARBA" id="ARBA00011033"/>
    </source>
</evidence>
<dbReference type="PANTHER" id="PTHR11691">
    <property type="entry name" value="TYPE I INTERFERON"/>
    <property type="match status" value="1"/>
</dbReference>
<evidence type="ECO:0000256" key="7">
    <source>
        <dbReference type="ARBA" id="ARBA00023157"/>
    </source>
</evidence>
<accession>A0A670KBS0</accession>
<reference evidence="10" key="3">
    <citation type="submission" date="2025-09" db="UniProtKB">
        <authorList>
            <consortium name="Ensembl"/>
        </authorList>
    </citation>
    <scope>IDENTIFICATION</scope>
</reference>
<dbReference type="GeneTree" id="ENSGT01000000214430"/>
<evidence type="ECO:0000256" key="4">
    <source>
        <dbReference type="ARBA" id="ARBA00022525"/>
    </source>
</evidence>
<keyword evidence="5 9" id="KW-0732">Signal</keyword>
<dbReference type="InterPro" id="IPR000471">
    <property type="entry name" value="Interferon_alpha/beta/delta"/>
</dbReference>
<dbReference type="GO" id="GO:0006955">
    <property type="term" value="P:immune response"/>
    <property type="evidence" value="ECO:0007669"/>
    <property type="project" value="UniProtKB-ARBA"/>
</dbReference>
<dbReference type="GO" id="GO:0005126">
    <property type="term" value="F:cytokine receptor binding"/>
    <property type="evidence" value="ECO:0007669"/>
    <property type="project" value="InterPro"/>
</dbReference>
<evidence type="ECO:0000256" key="5">
    <source>
        <dbReference type="ARBA" id="ARBA00022729"/>
    </source>
</evidence>
<dbReference type="Ensembl" id="ENSPMRT00000035081.1">
    <property type="protein sequence ID" value="ENSPMRP00000033064.1"/>
    <property type="gene ID" value="ENSPMRG00000021428.1"/>
</dbReference>
<reference evidence="10 11" key="1">
    <citation type="journal article" date="2019" name="Proc. Natl. Acad. Sci. U.S.A.">
        <title>Regulatory changes in pterin and carotenoid genes underlie balanced color polymorphisms in the wall lizard.</title>
        <authorList>
            <person name="Andrade P."/>
            <person name="Pinho C."/>
            <person name="Perez I de Lanuza G."/>
            <person name="Afonso S."/>
            <person name="Brejcha J."/>
            <person name="Rubin C.J."/>
            <person name="Wallerman O."/>
            <person name="Pereira P."/>
            <person name="Sabatino S.J."/>
            <person name="Bellati A."/>
            <person name="Pellitteri-Rosa D."/>
            <person name="Bosakova Z."/>
            <person name="Bunikis I."/>
            <person name="Carretero M.A."/>
            <person name="Feiner N."/>
            <person name="Marsik P."/>
            <person name="Pauperio F."/>
            <person name="Salvi D."/>
            <person name="Soler L."/>
            <person name="While G.M."/>
            <person name="Uller T."/>
            <person name="Font E."/>
            <person name="Andersson L."/>
            <person name="Carneiro M."/>
        </authorList>
    </citation>
    <scope>NUCLEOTIDE SEQUENCE</scope>
</reference>
<dbReference type="GO" id="GO:0005615">
    <property type="term" value="C:extracellular space"/>
    <property type="evidence" value="ECO:0007669"/>
    <property type="project" value="UniProtKB-KW"/>
</dbReference>
<keyword evidence="11" id="KW-1185">Reference proteome</keyword>
<comment type="subcellular location">
    <subcellularLocation>
        <location evidence="1">Secreted</location>
    </subcellularLocation>
</comment>
<feature type="chain" id="PRO_5045035667" evidence="9">
    <location>
        <begin position="23"/>
        <end position="208"/>
    </location>
</feature>
<dbReference type="SUPFAM" id="SSF47266">
    <property type="entry name" value="4-helical cytokines"/>
    <property type="match status" value="1"/>
</dbReference>
<evidence type="ECO:0000256" key="8">
    <source>
        <dbReference type="RuleBase" id="RU000436"/>
    </source>
</evidence>
<evidence type="ECO:0000256" key="9">
    <source>
        <dbReference type="SAM" id="SignalP"/>
    </source>
</evidence>
<dbReference type="SMART" id="SM00076">
    <property type="entry name" value="IFabd"/>
    <property type="match status" value="1"/>
</dbReference>
<evidence type="ECO:0000256" key="3">
    <source>
        <dbReference type="ARBA" id="ARBA00022514"/>
    </source>
</evidence>
<protein>
    <submittedName>
        <fullName evidence="10">Interferon epsilon-like</fullName>
    </submittedName>
</protein>